<dbReference type="InterPro" id="IPR013325">
    <property type="entry name" value="RNA_pol_sigma_r2"/>
</dbReference>
<dbReference type="PANTHER" id="PTHR30385:SF4">
    <property type="entry name" value="RNA POLYMERASE SIGMA-E FACTOR"/>
    <property type="match status" value="1"/>
</dbReference>
<feature type="domain" description="RNA polymerase sigma-70 region 3" evidence="5">
    <location>
        <begin position="108"/>
        <end position="150"/>
    </location>
</feature>
<dbReference type="InterPro" id="IPR013324">
    <property type="entry name" value="RNA_pol_sigma_r3/r4-like"/>
</dbReference>
<reference evidence="8 9" key="1">
    <citation type="submission" date="2021-01" db="EMBL/GenBank/DDBJ databases">
        <title>Genome public.</title>
        <authorList>
            <person name="Liu C."/>
            <person name="Sun Q."/>
        </authorList>
    </citation>
    <scope>NUCLEOTIDE SEQUENCE [LARGE SCALE GENOMIC DNA]</scope>
    <source>
        <strain evidence="8 9">JC656</strain>
    </source>
</reference>
<keyword evidence="1" id="KW-0805">Transcription regulation</keyword>
<dbReference type="InterPro" id="IPR014284">
    <property type="entry name" value="RNA_pol_sigma-70_dom"/>
</dbReference>
<sequence>MKPLPVEAEHGDTGTALDVMDAPCAAELVMEYLGVADALARRHRTPGHDLDDLRQVARLGLIRAAQRYREDGGHGFLQYAVPTISGTIKHYLRDNSWTVRPPRRLQELRLTVRAAQGQLAQDLGREPSVSEISKATGAAETEVVEAKGVGAAMTGVEIDSLDAGLDSDGDSAGYLVPVVDAGFEQVEQRELIASALTCCSDEDLRLVKMRFVDEMTQREIAAELGVSQMQVSRLLKSVLSRMRRKLAA</sequence>
<dbReference type="SUPFAM" id="SSF88659">
    <property type="entry name" value="Sigma3 and sigma4 domains of RNA polymerase sigma factors"/>
    <property type="match status" value="2"/>
</dbReference>
<dbReference type="InterPro" id="IPR036388">
    <property type="entry name" value="WH-like_DNA-bd_sf"/>
</dbReference>
<protein>
    <submittedName>
        <fullName evidence="8">Sigma-70 family RNA polymerase sigma factor</fullName>
    </submittedName>
</protein>
<evidence type="ECO:0000313" key="9">
    <source>
        <dbReference type="Proteomes" id="UP000639051"/>
    </source>
</evidence>
<gene>
    <name evidence="8" type="ORF">JJE72_11615</name>
</gene>
<keyword evidence="9" id="KW-1185">Reference proteome</keyword>
<evidence type="ECO:0000259" key="5">
    <source>
        <dbReference type="Pfam" id="PF04539"/>
    </source>
</evidence>
<keyword evidence="4" id="KW-0804">Transcription</keyword>
<organism evidence="8 9">
    <name type="scientific">Sinomonas cellulolyticus</name>
    <dbReference type="NCBI Taxonomy" id="2801916"/>
    <lineage>
        <taxon>Bacteria</taxon>
        <taxon>Bacillati</taxon>
        <taxon>Actinomycetota</taxon>
        <taxon>Actinomycetes</taxon>
        <taxon>Micrococcales</taxon>
        <taxon>Micrococcaceae</taxon>
        <taxon>Sinomonas</taxon>
    </lineage>
</organism>
<dbReference type="RefSeq" id="WP_189694484.1">
    <property type="nucleotide sequence ID" value="NZ_BNCM01000011.1"/>
</dbReference>
<dbReference type="SUPFAM" id="SSF88946">
    <property type="entry name" value="Sigma2 domain of RNA polymerase sigma factors"/>
    <property type="match status" value="1"/>
</dbReference>
<evidence type="ECO:0000256" key="2">
    <source>
        <dbReference type="ARBA" id="ARBA00023082"/>
    </source>
</evidence>
<dbReference type="Pfam" id="PF04542">
    <property type="entry name" value="Sigma70_r2"/>
    <property type="match status" value="1"/>
</dbReference>
<dbReference type="Pfam" id="PF04545">
    <property type="entry name" value="Sigma70_r4"/>
    <property type="match status" value="1"/>
</dbReference>
<dbReference type="Proteomes" id="UP000639051">
    <property type="component" value="Unassembled WGS sequence"/>
</dbReference>
<dbReference type="InterPro" id="IPR007627">
    <property type="entry name" value="RNA_pol_sigma70_r2"/>
</dbReference>
<feature type="domain" description="RNA polymerase sigma-70 region 2" evidence="6">
    <location>
        <begin position="28"/>
        <end position="98"/>
    </location>
</feature>
<evidence type="ECO:0000256" key="4">
    <source>
        <dbReference type="ARBA" id="ARBA00023163"/>
    </source>
</evidence>
<name>A0ABS1K3Q0_9MICC</name>
<evidence type="ECO:0000259" key="7">
    <source>
        <dbReference type="Pfam" id="PF04545"/>
    </source>
</evidence>
<feature type="domain" description="RNA polymerase sigma-70 region 4" evidence="7">
    <location>
        <begin position="201"/>
        <end position="243"/>
    </location>
</feature>
<evidence type="ECO:0000256" key="1">
    <source>
        <dbReference type="ARBA" id="ARBA00023015"/>
    </source>
</evidence>
<dbReference type="Gene3D" id="1.20.120.1810">
    <property type="match status" value="1"/>
</dbReference>
<keyword evidence="2" id="KW-0731">Sigma factor</keyword>
<dbReference type="CDD" id="cd06171">
    <property type="entry name" value="Sigma70_r4"/>
    <property type="match status" value="1"/>
</dbReference>
<accession>A0ABS1K3Q0</accession>
<evidence type="ECO:0000256" key="3">
    <source>
        <dbReference type="ARBA" id="ARBA00023125"/>
    </source>
</evidence>
<proteinExistence type="predicted"/>
<evidence type="ECO:0000259" key="6">
    <source>
        <dbReference type="Pfam" id="PF04542"/>
    </source>
</evidence>
<dbReference type="Gene3D" id="1.10.10.10">
    <property type="entry name" value="Winged helix-like DNA-binding domain superfamily/Winged helix DNA-binding domain"/>
    <property type="match status" value="2"/>
</dbReference>
<dbReference type="PANTHER" id="PTHR30385">
    <property type="entry name" value="SIGMA FACTOR F FLAGELLAR"/>
    <property type="match status" value="1"/>
</dbReference>
<dbReference type="InterPro" id="IPR007630">
    <property type="entry name" value="RNA_pol_sigma70_r4"/>
</dbReference>
<comment type="caution">
    <text evidence="8">The sequence shown here is derived from an EMBL/GenBank/DDBJ whole genome shotgun (WGS) entry which is preliminary data.</text>
</comment>
<dbReference type="Pfam" id="PF04539">
    <property type="entry name" value="Sigma70_r3"/>
    <property type="match status" value="1"/>
</dbReference>
<keyword evidence="3" id="KW-0238">DNA-binding</keyword>
<evidence type="ECO:0000313" key="8">
    <source>
        <dbReference type="EMBL" id="MBL0706149.1"/>
    </source>
</evidence>
<dbReference type="EMBL" id="JAERRC010000028">
    <property type="protein sequence ID" value="MBL0706149.1"/>
    <property type="molecule type" value="Genomic_DNA"/>
</dbReference>
<dbReference type="InterPro" id="IPR007624">
    <property type="entry name" value="RNA_pol_sigma70_r3"/>
</dbReference>
<dbReference type="NCBIfam" id="TIGR02937">
    <property type="entry name" value="sigma70-ECF"/>
    <property type="match status" value="1"/>
</dbReference>